<evidence type="ECO:0000313" key="16">
    <source>
        <dbReference type="Proteomes" id="UP000321736"/>
    </source>
</evidence>
<evidence type="ECO:0000256" key="1">
    <source>
        <dbReference type="ARBA" id="ARBA00004401"/>
    </source>
</evidence>
<evidence type="ECO:0000256" key="5">
    <source>
        <dbReference type="ARBA" id="ARBA00022968"/>
    </source>
</evidence>
<evidence type="ECO:0000313" key="15">
    <source>
        <dbReference type="EMBL" id="GEP83525.1"/>
    </source>
</evidence>
<comment type="subcellular location">
    <subcellularLocation>
        <location evidence="1">Cell membrane</location>
        <topology evidence="1">Single-pass type II membrane protein</topology>
    </subcellularLocation>
</comment>
<evidence type="ECO:0000256" key="11">
    <source>
        <dbReference type="ARBA" id="ARBA00040752"/>
    </source>
</evidence>
<dbReference type="AlphaFoldDB" id="A0A239U5T0"/>
<dbReference type="Proteomes" id="UP000321736">
    <property type="component" value="Unassembled WGS sequence"/>
</dbReference>
<keyword evidence="3" id="KW-1003">Cell membrane</keyword>
<evidence type="ECO:0000256" key="8">
    <source>
        <dbReference type="ARBA" id="ARBA00023136"/>
    </source>
</evidence>
<evidence type="ECO:0000256" key="10">
    <source>
        <dbReference type="ARBA" id="ARBA00037178"/>
    </source>
</evidence>
<feature type="transmembrane region" description="Helical" evidence="13">
    <location>
        <begin position="33"/>
        <end position="53"/>
    </location>
</feature>
<dbReference type="OrthoDB" id="9782542at2"/>
<evidence type="ECO:0000256" key="13">
    <source>
        <dbReference type="SAM" id="Phobius"/>
    </source>
</evidence>
<gene>
    <name evidence="15" type="ORF">SPI02_01100</name>
</gene>
<dbReference type="GO" id="GO:0005886">
    <property type="term" value="C:plasma membrane"/>
    <property type="evidence" value="ECO:0007669"/>
    <property type="project" value="UniProtKB-SubCell"/>
</dbReference>
<comment type="similarity">
    <text evidence="2">Belongs to the LytR/CpsA/Psr (LCP) family.</text>
</comment>
<dbReference type="PANTHER" id="PTHR33392">
    <property type="entry name" value="POLYISOPRENYL-TEICHOIC ACID--PEPTIDOGLYCAN TEICHOIC ACID TRANSFERASE TAGU"/>
    <property type="match status" value="1"/>
</dbReference>
<feature type="compositionally biased region" description="Basic and acidic residues" evidence="12">
    <location>
        <begin position="1"/>
        <end position="12"/>
    </location>
</feature>
<keyword evidence="8 13" id="KW-0472">Membrane</keyword>
<comment type="function">
    <text evidence="10">Involved in SarA attenuation. Affects resistance to oxacillin and teicoplanin, as well as the synthesis of virulence factors.</text>
</comment>
<evidence type="ECO:0000256" key="12">
    <source>
        <dbReference type="SAM" id="MobiDB-lite"/>
    </source>
</evidence>
<keyword evidence="6 13" id="KW-1133">Transmembrane helix</keyword>
<dbReference type="RefSeq" id="WP_095105417.1">
    <property type="nucleotide sequence ID" value="NZ_BKAR01000001.1"/>
</dbReference>
<evidence type="ECO:0000256" key="3">
    <source>
        <dbReference type="ARBA" id="ARBA00022475"/>
    </source>
</evidence>
<dbReference type="InterPro" id="IPR050922">
    <property type="entry name" value="LytR/CpsA/Psr_CW_biosynth"/>
</dbReference>
<name>A0A239U5T0_9STAP</name>
<keyword evidence="9" id="KW-0804">Transcription</keyword>
<dbReference type="Gene3D" id="3.40.630.190">
    <property type="entry name" value="LCP protein"/>
    <property type="match status" value="1"/>
</dbReference>
<accession>A0A239U5T0</accession>
<dbReference type="InterPro" id="IPR004474">
    <property type="entry name" value="LytR_CpsA_psr"/>
</dbReference>
<dbReference type="NCBIfam" id="TIGR00350">
    <property type="entry name" value="lytR_cpsA_psr"/>
    <property type="match status" value="1"/>
</dbReference>
<proteinExistence type="inferred from homology"/>
<evidence type="ECO:0000256" key="2">
    <source>
        <dbReference type="ARBA" id="ARBA00006068"/>
    </source>
</evidence>
<reference evidence="15 16" key="1">
    <citation type="submission" date="2019-07" db="EMBL/GenBank/DDBJ databases">
        <title>Whole genome shotgun sequence of Staphylococcus piscifermentans NBRC 109625.</title>
        <authorList>
            <person name="Hosoyama A."/>
            <person name="Uohara A."/>
            <person name="Ohji S."/>
            <person name="Ichikawa N."/>
        </authorList>
    </citation>
    <scope>NUCLEOTIDE SEQUENCE [LARGE SCALE GENOMIC DNA]</scope>
    <source>
        <strain evidence="15 16">NBRC 109625</strain>
    </source>
</reference>
<feature type="region of interest" description="Disordered" evidence="12">
    <location>
        <begin position="1"/>
        <end position="26"/>
    </location>
</feature>
<evidence type="ECO:0000259" key="14">
    <source>
        <dbReference type="Pfam" id="PF03816"/>
    </source>
</evidence>
<dbReference type="PANTHER" id="PTHR33392:SF8">
    <property type="entry name" value="REGULATORY PROTEIN MSRR"/>
    <property type="match status" value="1"/>
</dbReference>
<sequence length="339" mass="38033">MTEEDNNKENYKRSSGSPPPPRKKRMKKKIRKLPFILLGLLIILIVFIVYAVSGYKSGIDYAKKHNSNMKVQKFNGPVKNDGKISILLLGADKSDGGKSRTDSIMVAQYDYIHKKMKIVSVMRDTYAKIPGYRNYKINAAYSLGGPELLRKALVENYGINPEYYAVVDFKGFEKMIDELAPDGVPIDVEKDMSELIGVSLKKGHHNLNGKELLGYARFRHDAEGDFGRVRRQQQVIQALKQEMTKPGAVFKLPKVAGILRGYLNTNIPDSALIQTGVNFGIRGDKDVKTLTVPMKGTYQDIQTAESGSALEVDKPKNKKAIQEFLKDNSDSKKEDTKKK</sequence>
<organism evidence="15 16">
    <name type="scientific">Staphylococcus piscifermentans</name>
    <dbReference type="NCBI Taxonomy" id="70258"/>
    <lineage>
        <taxon>Bacteria</taxon>
        <taxon>Bacillati</taxon>
        <taxon>Bacillota</taxon>
        <taxon>Bacilli</taxon>
        <taxon>Bacillales</taxon>
        <taxon>Staphylococcaceae</taxon>
        <taxon>Staphylococcus</taxon>
    </lineage>
</organism>
<evidence type="ECO:0000256" key="7">
    <source>
        <dbReference type="ARBA" id="ARBA00023015"/>
    </source>
</evidence>
<protein>
    <recommendedName>
        <fullName evidence="11">Regulatory protein MsrR</fullName>
    </recommendedName>
</protein>
<evidence type="ECO:0000256" key="9">
    <source>
        <dbReference type="ARBA" id="ARBA00023163"/>
    </source>
</evidence>
<comment type="caution">
    <text evidence="15">The sequence shown here is derived from an EMBL/GenBank/DDBJ whole genome shotgun (WGS) entry which is preliminary data.</text>
</comment>
<keyword evidence="7" id="KW-0805">Transcription regulation</keyword>
<evidence type="ECO:0000256" key="6">
    <source>
        <dbReference type="ARBA" id="ARBA00022989"/>
    </source>
</evidence>
<dbReference type="EMBL" id="BKAR01000001">
    <property type="protein sequence ID" value="GEP83525.1"/>
    <property type="molecule type" value="Genomic_DNA"/>
</dbReference>
<feature type="domain" description="Cell envelope-related transcriptional attenuator" evidence="14">
    <location>
        <begin position="100"/>
        <end position="244"/>
    </location>
</feature>
<keyword evidence="16" id="KW-1185">Reference proteome</keyword>
<keyword evidence="4 13" id="KW-0812">Transmembrane</keyword>
<keyword evidence="5" id="KW-0735">Signal-anchor</keyword>
<dbReference type="Pfam" id="PF03816">
    <property type="entry name" value="LytR_cpsA_psr"/>
    <property type="match status" value="1"/>
</dbReference>
<evidence type="ECO:0000256" key="4">
    <source>
        <dbReference type="ARBA" id="ARBA00022692"/>
    </source>
</evidence>